<reference evidence="3" key="1">
    <citation type="submission" date="2021-07" db="EMBL/GenBank/DDBJ databases">
        <title>Complete genome sequence of Crassaminicella sp. 143-21, isolated from a deep-sea hydrothermal vent.</title>
        <authorList>
            <person name="Li X."/>
        </authorList>
    </citation>
    <scope>NUCLEOTIDE SEQUENCE</scope>
    <source>
        <strain evidence="3">143-21</strain>
    </source>
</reference>
<dbReference type="PROSITE" id="PS51272">
    <property type="entry name" value="SLH"/>
    <property type="match status" value="3"/>
</dbReference>
<dbReference type="EMBL" id="CP078093">
    <property type="protein sequence ID" value="QXM05269.1"/>
    <property type="molecule type" value="Genomic_DNA"/>
</dbReference>
<proteinExistence type="predicted"/>
<accession>A0ABX8R8A8</accession>
<gene>
    <name evidence="3" type="ORF">KVH43_07640</name>
</gene>
<name>A0ABX8R8A8_9CLOT</name>
<dbReference type="PANTHER" id="PTHR43308">
    <property type="entry name" value="OUTER MEMBRANE PROTEIN ALPHA-RELATED"/>
    <property type="match status" value="1"/>
</dbReference>
<dbReference type="InterPro" id="IPR051465">
    <property type="entry name" value="Cell_Envelope_Struct_Comp"/>
</dbReference>
<dbReference type="RefSeq" id="WP_218281969.1">
    <property type="nucleotide sequence ID" value="NZ_CP078093.1"/>
</dbReference>
<dbReference type="Pfam" id="PF02368">
    <property type="entry name" value="Big_2"/>
    <property type="match status" value="1"/>
</dbReference>
<dbReference type="Proteomes" id="UP000886818">
    <property type="component" value="Chromosome"/>
</dbReference>
<keyword evidence="4" id="KW-1185">Reference proteome</keyword>
<evidence type="ECO:0000256" key="1">
    <source>
        <dbReference type="ARBA" id="ARBA00022737"/>
    </source>
</evidence>
<dbReference type="SMART" id="SM00635">
    <property type="entry name" value="BID_2"/>
    <property type="match status" value="1"/>
</dbReference>
<keyword evidence="1" id="KW-0677">Repeat</keyword>
<evidence type="ECO:0000259" key="2">
    <source>
        <dbReference type="PROSITE" id="PS51272"/>
    </source>
</evidence>
<evidence type="ECO:0000313" key="4">
    <source>
        <dbReference type="Proteomes" id="UP000886818"/>
    </source>
</evidence>
<organism evidence="3 4">
    <name type="scientific">Crassaminicella indica</name>
    <dbReference type="NCBI Taxonomy" id="2855394"/>
    <lineage>
        <taxon>Bacteria</taxon>
        <taxon>Bacillati</taxon>
        <taxon>Bacillota</taxon>
        <taxon>Clostridia</taxon>
        <taxon>Eubacteriales</taxon>
        <taxon>Clostridiaceae</taxon>
        <taxon>Crassaminicella</taxon>
    </lineage>
</organism>
<sequence>MKKRNIKLLMSFIMIFAMIFTSIGANFINPYVVNAEGNNTEVTAKIAVVGKYNEVLFSPQEITVSNAVYVSDILKATGLEVKESDAGFVTSIGDFENGAADDTYNMYSGWMYTINDEQPDDAPSRVKIKEGDKIFFYYVKDYTDEFKWNNFIDVNVRVENKNDTILENTQVTVLKGKSVLAAIKEALNKKDITSDIDMSGTINKINEVDLLAEGFFWGYTVNDDLNKSKILNKDFGDNCLDVDINSGDEIVVYPTDMATIGYAKIEIDKTEVLEGQSFTVTISKDDLTMTGTYQAAQGVNVHFDGKEYKTDENGQVTIIPEKAGEYEIYADGEGIVKTDKKKIIVKEAQKIRVRVEGKDNTLCDKEVSITDEKTALDILKKAVDGQIGFNDFGMINEICGEKAEWGVNQAYWGLYIIKNNEISEASKGANEQTIDGVDEILFHVNKSTGLPVLEYKQDGDKQKIIVKSNVWGNIHLVKDANIEINGQKYTTDDNGEVVVELPEGEYIATVYKNNDGEYPELIKCAQKLSVNYKNIKILLDLDMLTVGSTLNITAKVFNQEDEELKDETVKWYTSNPEIATIDENTGIVKGIKEGKVTITGKLASNETITASIDLFVEEKITNKVKINKGIDDLRKHYNKDNEFNITKALSYKATSNNIQNDLEIIKEKYKISSNLASASEYANAIIGLIALGEDPRDYKGKDYVNELVQLQKEDGKFILGKYDDYPTVSAISIIALDMAKADYRVEDAVKALMSYQNDDGTFGPFKDIDTLAMSIKGLYNHKDVAGVKECINKAVEKLLDEKENIINKNANTLATVIQGLISVGENPLTNKWTVDGKTMLNCLFKYKNGDTFGNDLATEQVFAALADLYKKESMYTGAKINNEGYDELFIPVKEDNTEDSDIKEGDKATISIEGVNHQYIISKTDIDLENGDTVFSVTKRILDNRGISFEEDDGYFVKINGLGERDKGVKSGWMYNVNGVTVSENSKDCHVKNGDKIEWFYTLDYTTDSRNTSNTNSEVKDELDKQIDNAKNIIDNKNATESEVTKAVKDITDQLNKKVEKINSKEDAKSFVKDIKDIAKVMDKAAKCIKTEDGAKDLANESVNIVKGLSKITEKLKEDSEQKDIAQAAAENMKTILNIMDKIKDVKEINKITVDMLEAAGTLMKEIEKDNSEAIKEKVVEIAKKAVDLVGTQTFEKKQLKTEKDKVIAKVTASKIKDLSKNIAKTIKKMQESLNKNNIKETFEKRLTIAVAEDTNKEIEVNLPSDMIKTIKENGIEKVEVNTQTALFNVTPKTFGEGAEDKEIVLSAKKVDRKDLSALTRHKIPEDSIIVDLSAKVGEEKISNFNEPMIISIPYKGKIEKGKEIEVFYLSDNGTIEPMGGEYDKITKMITFKTEHFSKYFAKKVDKEMANTFRDLQGYDWAKKAVEVMANKGIISGRSKDVFDPSSNITRAEFATLITKMLKYKGEEEIPFKDIDKNQWYYSAVAAAYKNGLISGRSETVFDPNGSIKRQEMAVIISKVLNKKGYEKATIDTLNTFKDKGDIASWARNGVSLCVKTGIISGIGDGKFAPTQNANRAQAAVMLYKLYNLIMK</sequence>
<dbReference type="PANTHER" id="PTHR43308:SF5">
    <property type="entry name" value="S-LAYER PROTEIN _ PEPTIDOGLYCAN ENDO-BETA-N-ACETYLGLUCOSAMINIDASE"/>
    <property type="match status" value="1"/>
</dbReference>
<feature type="domain" description="SLH" evidence="2">
    <location>
        <begin position="1409"/>
        <end position="1467"/>
    </location>
</feature>
<feature type="domain" description="SLH" evidence="2">
    <location>
        <begin position="1468"/>
        <end position="1531"/>
    </location>
</feature>
<feature type="domain" description="SLH" evidence="2">
    <location>
        <begin position="1534"/>
        <end position="1592"/>
    </location>
</feature>
<evidence type="ECO:0000313" key="3">
    <source>
        <dbReference type="EMBL" id="QXM05269.1"/>
    </source>
</evidence>
<dbReference type="InterPro" id="IPR001119">
    <property type="entry name" value="SLH_dom"/>
</dbReference>
<protein>
    <submittedName>
        <fullName evidence="3">S-layer homology domain-containing protein</fullName>
    </submittedName>
</protein>
<dbReference type="Pfam" id="PF00395">
    <property type="entry name" value="SLH"/>
    <property type="match status" value="3"/>
</dbReference>
<dbReference type="InterPro" id="IPR027954">
    <property type="entry name" value="Transcobalamin-like_C"/>
</dbReference>
<dbReference type="InterPro" id="IPR003343">
    <property type="entry name" value="Big_2"/>
</dbReference>
<dbReference type="Pfam" id="PF14478">
    <property type="entry name" value="DUF4430"/>
    <property type="match status" value="2"/>
</dbReference>